<dbReference type="AlphaFoldDB" id="A0AAN6VV68"/>
<gene>
    <name evidence="2" type="ORF">C8A00DRAFT_30347</name>
</gene>
<reference evidence="2" key="2">
    <citation type="submission" date="2023-05" db="EMBL/GenBank/DDBJ databases">
        <authorList>
            <consortium name="Lawrence Berkeley National Laboratory"/>
            <person name="Steindorff A."/>
            <person name="Hensen N."/>
            <person name="Bonometti L."/>
            <person name="Westerberg I."/>
            <person name="Brannstrom I.O."/>
            <person name="Guillou S."/>
            <person name="Cros-Aarteil S."/>
            <person name="Calhoun S."/>
            <person name="Haridas S."/>
            <person name="Kuo A."/>
            <person name="Mondo S."/>
            <person name="Pangilinan J."/>
            <person name="Riley R."/>
            <person name="Labutti K."/>
            <person name="Andreopoulos B."/>
            <person name="Lipzen A."/>
            <person name="Chen C."/>
            <person name="Yanf M."/>
            <person name="Daum C."/>
            <person name="Ng V."/>
            <person name="Clum A."/>
            <person name="Ohm R."/>
            <person name="Martin F."/>
            <person name="Silar P."/>
            <person name="Natvig D."/>
            <person name="Lalanne C."/>
            <person name="Gautier V."/>
            <person name="Ament-Velasquez S.L."/>
            <person name="Kruys A."/>
            <person name="Hutchinson M.I."/>
            <person name="Powell A.J."/>
            <person name="Barry K."/>
            <person name="Miller A.N."/>
            <person name="Grigoriev I.V."/>
            <person name="Debuchy R."/>
            <person name="Gladieux P."/>
            <person name="Thoren M.H."/>
            <person name="Johannesson H."/>
        </authorList>
    </citation>
    <scope>NUCLEOTIDE SEQUENCE</scope>
    <source>
        <strain evidence="2">CBS 538.74</strain>
    </source>
</reference>
<dbReference type="EMBL" id="MU856861">
    <property type="protein sequence ID" value="KAK4156796.1"/>
    <property type="molecule type" value="Genomic_DNA"/>
</dbReference>
<feature type="compositionally biased region" description="Basic and acidic residues" evidence="1">
    <location>
        <begin position="172"/>
        <end position="186"/>
    </location>
</feature>
<sequence length="424" mass="47683">MARPARSKAKAVQIDGRTYHPERPRSEQDDVRRITGKFKSVTPARAAEVEITEEELRNFAKVYLRLYKVPKKTQDRLAAWREGNQDEIQGWDVGDFFTAKDDDDDDQGGPGPFEAALQELEEQREEEEAPTPSGRQRPKQLQELEERREEEDAPAPVGRRQRPKRPQRRVQINRDDGGSDAEGERQETDEDVLDQLVVSAGSANQGQPRPAAAGVRFPQQSITKNDATPSNKLEAALGSIKGVADSLKHLSAGADDRDPYKKALFDLAYDLDTYLERAHQAKQGMVDRPDGPSLGLSKRSHQGLDEEDEENETDRIIHAKRARAVDSLRMAKVEQNAMAQRHPQELGAINPRYQGGGHHDYGPSSSSHEPPRGGFNAEYRTRGYDDHPSNMRLPPLPQTMHHNQADRYYNPDVAYGASTRPDNY</sequence>
<feature type="region of interest" description="Disordered" evidence="1">
    <location>
        <begin position="335"/>
        <end position="403"/>
    </location>
</feature>
<dbReference type="Proteomes" id="UP001302745">
    <property type="component" value="Unassembled WGS sequence"/>
</dbReference>
<feature type="region of interest" description="Disordered" evidence="1">
    <location>
        <begin position="281"/>
        <end position="319"/>
    </location>
</feature>
<feature type="region of interest" description="Disordered" evidence="1">
    <location>
        <begin position="80"/>
        <end position="230"/>
    </location>
</feature>
<evidence type="ECO:0000313" key="3">
    <source>
        <dbReference type="Proteomes" id="UP001302745"/>
    </source>
</evidence>
<feature type="compositionally biased region" description="Polar residues" evidence="1">
    <location>
        <begin position="218"/>
        <end position="230"/>
    </location>
</feature>
<feature type="compositionally biased region" description="Basic and acidic residues" evidence="1">
    <location>
        <begin position="17"/>
        <end position="33"/>
    </location>
</feature>
<feature type="region of interest" description="Disordered" evidence="1">
    <location>
        <begin position="1"/>
        <end position="34"/>
    </location>
</feature>
<feature type="compositionally biased region" description="Basic residues" evidence="1">
    <location>
        <begin position="159"/>
        <end position="168"/>
    </location>
</feature>
<evidence type="ECO:0000256" key="1">
    <source>
        <dbReference type="SAM" id="MobiDB-lite"/>
    </source>
</evidence>
<reference evidence="2" key="1">
    <citation type="journal article" date="2023" name="Mol. Phylogenet. Evol.">
        <title>Genome-scale phylogeny and comparative genomics of the fungal order Sordariales.</title>
        <authorList>
            <person name="Hensen N."/>
            <person name="Bonometti L."/>
            <person name="Westerberg I."/>
            <person name="Brannstrom I.O."/>
            <person name="Guillou S."/>
            <person name="Cros-Aarteil S."/>
            <person name="Calhoun S."/>
            <person name="Haridas S."/>
            <person name="Kuo A."/>
            <person name="Mondo S."/>
            <person name="Pangilinan J."/>
            <person name="Riley R."/>
            <person name="LaButti K."/>
            <person name="Andreopoulos B."/>
            <person name="Lipzen A."/>
            <person name="Chen C."/>
            <person name="Yan M."/>
            <person name="Daum C."/>
            <person name="Ng V."/>
            <person name="Clum A."/>
            <person name="Steindorff A."/>
            <person name="Ohm R.A."/>
            <person name="Martin F."/>
            <person name="Silar P."/>
            <person name="Natvig D.O."/>
            <person name="Lalanne C."/>
            <person name="Gautier V."/>
            <person name="Ament-Velasquez S.L."/>
            <person name="Kruys A."/>
            <person name="Hutchinson M.I."/>
            <person name="Powell A.J."/>
            <person name="Barry K."/>
            <person name="Miller A.N."/>
            <person name="Grigoriev I.V."/>
            <person name="Debuchy R."/>
            <person name="Gladieux P."/>
            <person name="Hiltunen Thoren M."/>
            <person name="Johannesson H."/>
        </authorList>
    </citation>
    <scope>NUCLEOTIDE SEQUENCE</scope>
    <source>
        <strain evidence="2">CBS 538.74</strain>
    </source>
</reference>
<feature type="compositionally biased region" description="Acidic residues" evidence="1">
    <location>
        <begin position="119"/>
        <end position="129"/>
    </location>
</feature>
<proteinExistence type="predicted"/>
<organism evidence="2 3">
    <name type="scientific">Chaetomidium leptoderma</name>
    <dbReference type="NCBI Taxonomy" id="669021"/>
    <lineage>
        <taxon>Eukaryota</taxon>
        <taxon>Fungi</taxon>
        <taxon>Dikarya</taxon>
        <taxon>Ascomycota</taxon>
        <taxon>Pezizomycotina</taxon>
        <taxon>Sordariomycetes</taxon>
        <taxon>Sordariomycetidae</taxon>
        <taxon>Sordariales</taxon>
        <taxon>Chaetomiaceae</taxon>
        <taxon>Chaetomidium</taxon>
    </lineage>
</organism>
<keyword evidence="3" id="KW-1185">Reference proteome</keyword>
<feature type="compositionally biased region" description="Basic and acidic residues" evidence="1">
    <location>
        <begin position="379"/>
        <end position="389"/>
    </location>
</feature>
<protein>
    <submittedName>
        <fullName evidence="2">Uncharacterized protein</fullName>
    </submittedName>
</protein>
<evidence type="ECO:0000313" key="2">
    <source>
        <dbReference type="EMBL" id="KAK4156796.1"/>
    </source>
</evidence>
<feature type="compositionally biased region" description="Basic and acidic residues" evidence="1">
    <location>
        <begin position="281"/>
        <end position="290"/>
    </location>
</feature>
<accession>A0AAN6VV68</accession>
<name>A0AAN6VV68_9PEZI</name>
<comment type="caution">
    <text evidence="2">The sequence shown here is derived from an EMBL/GenBank/DDBJ whole genome shotgun (WGS) entry which is preliminary data.</text>
</comment>